<dbReference type="CDD" id="cd02947">
    <property type="entry name" value="TRX_family"/>
    <property type="match status" value="1"/>
</dbReference>
<proteinExistence type="predicted"/>
<organism evidence="4 5">
    <name type="scientific">Chlorella vulgaris</name>
    <name type="common">Green alga</name>
    <dbReference type="NCBI Taxonomy" id="3077"/>
    <lineage>
        <taxon>Eukaryota</taxon>
        <taxon>Viridiplantae</taxon>
        <taxon>Chlorophyta</taxon>
        <taxon>core chlorophytes</taxon>
        <taxon>Trebouxiophyceae</taxon>
        <taxon>Chlorellales</taxon>
        <taxon>Chlorellaceae</taxon>
        <taxon>Chlorella clade</taxon>
        <taxon>Chlorella</taxon>
    </lineage>
</organism>
<sequence length="145" mass="15559">MLPINWLPVTSCAQFYTFIEARELVVCYVTAPWCFRCKQVAEKIASFPADWPDISFLAIDLEECEQLGELLGIATLPTFALFAHGVEAARLEGVPQQRPARAVAQAIRQHLLGCSASSGGRGGGGGGGPSSEGMQQPDLPRAQLE</sequence>
<name>A0A9D4TN98_CHLVU</name>
<feature type="compositionally biased region" description="Gly residues" evidence="2">
    <location>
        <begin position="119"/>
        <end position="130"/>
    </location>
</feature>
<evidence type="ECO:0000256" key="1">
    <source>
        <dbReference type="ARBA" id="ARBA00023157"/>
    </source>
</evidence>
<protein>
    <recommendedName>
        <fullName evidence="3">Thioredoxin domain-containing protein</fullName>
    </recommendedName>
</protein>
<dbReference type="AlphaFoldDB" id="A0A9D4TN98"/>
<dbReference type="PROSITE" id="PS51352">
    <property type="entry name" value="THIOREDOXIN_2"/>
    <property type="match status" value="1"/>
</dbReference>
<feature type="region of interest" description="Disordered" evidence="2">
    <location>
        <begin position="114"/>
        <end position="145"/>
    </location>
</feature>
<reference evidence="4" key="2">
    <citation type="submission" date="2020-11" db="EMBL/GenBank/DDBJ databases">
        <authorList>
            <person name="Cecchin M."/>
            <person name="Marcolungo L."/>
            <person name="Rossato M."/>
            <person name="Girolomoni L."/>
            <person name="Cosentino E."/>
            <person name="Cuine S."/>
            <person name="Li-Beisson Y."/>
            <person name="Delledonne M."/>
            <person name="Ballottari M."/>
        </authorList>
    </citation>
    <scope>NUCLEOTIDE SEQUENCE</scope>
    <source>
        <strain evidence="4">211/11P</strain>
        <tissue evidence="4">Whole cell</tissue>
    </source>
</reference>
<keyword evidence="5" id="KW-1185">Reference proteome</keyword>
<evidence type="ECO:0000256" key="2">
    <source>
        <dbReference type="SAM" id="MobiDB-lite"/>
    </source>
</evidence>
<dbReference type="PANTHER" id="PTHR46115">
    <property type="entry name" value="THIOREDOXIN-LIKE PROTEIN 1"/>
    <property type="match status" value="1"/>
</dbReference>
<gene>
    <name evidence="4" type="ORF">D9Q98_004891</name>
</gene>
<evidence type="ECO:0000259" key="3">
    <source>
        <dbReference type="PROSITE" id="PS51352"/>
    </source>
</evidence>
<dbReference type="Proteomes" id="UP001055712">
    <property type="component" value="Unassembled WGS sequence"/>
</dbReference>
<feature type="domain" description="Thioredoxin" evidence="3">
    <location>
        <begin position="1"/>
        <end position="112"/>
    </location>
</feature>
<dbReference type="Gene3D" id="3.40.30.10">
    <property type="entry name" value="Glutaredoxin"/>
    <property type="match status" value="1"/>
</dbReference>
<dbReference type="Pfam" id="PF00085">
    <property type="entry name" value="Thioredoxin"/>
    <property type="match status" value="1"/>
</dbReference>
<evidence type="ECO:0000313" key="5">
    <source>
        <dbReference type="Proteomes" id="UP001055712"/>
    </source>
</evidence>
<reference evidence="4" key="1">
    <citation type="journal article" date="2019" name="Plant J.">
        <title>Chlorella vulgaris genome assembly and annotation reveals the molecular basis for metabolic acclimation to high light conditions.</title>
        <authorList>
            <person name="Cecchin M."/>
            <person name="Marcolungo L."/>
            <person name="Rossato M."/>
            <person name="Girolomoni L."/>
            <person name="Cosentino E."/>
            <person name="Cuine S."/>
            <person name="Li-Beisson Y."/>
            <person name="Delledonne M."/>
            <person name="Ballottari M."/>
        </authorList>
    </citation>
    <scope>NUCLEOTIDE SEQUENCE</scope>
    <source>
        <strain evidence="4">211/11P</strain>
    </source>
</reference>
<comment type="caution">
    <text evidence="4">The sequence shown here is derived from an EMBL/GenBank/DDBJ whole genome shotgun (WGS) entry which is preliminary data.</text>
</comment>
<dbReference type="SUPFAM" id="SSF52833">
    <property type="entry name" value="Thioredoxin-like"/>
    <property type="match status" value="1"/>
</dbReference>
<dbReference type="EMBL" id="SIDB01000007">
    <property type="protein sequence ID" value="KAI3430295.1"/>
    <property type="molecule type" value="Genomic_DNA"/>
</dbReference>
<keyword evidence="1" id="KW-1015">Disulfide bond</keyword>
<accession>A0A9D4TN98</accession>
<dbReference type="InterPro" id="IPR036249">
    <property type="entry name" value="Thioredoxin-like_sf"/>
</dbReference>
<dbReference type="InterPro" id="IPR013766">
    <property type="entry name" value="Thioredoxin_domain"/>
</dbReference>
<evidence type="ECO:0000313" key="4">
    <source>
        <dbReference type="EMBL" id="KAI3430295.1"/>
    </source>
</evidence>